<protein>
    <submittedName>
        <fullName evidence="1">Uncharacterized protein</fullName>
    </submittedName>
</protein>
<name>A0A4C1WMA8_EUMVA</name>
<dbReference type="AlphaFoldDB" id="A0A4C1WMA8"/>
<comment type="caution">
    <text evidence="1">The sequence shown here is derived from an EMBL/GenBank/DDBJ whole genome shotgun (WGS) entry which is preliminary data.</text>
</comment>
<keyword evidence="2" id="KW-1185">Reference proteome</keyword>
<gene>
    <name evidence="1" type="ORF">EVAR_48358_1</name>
</gene>
<accession>A0A4C1WMA8</accession>
<dbReference type="EMBL" id="BGZK01000578">
    <property type="protein sequence ID" value="GBP51265.1"/>
    <property type="molecule type" value="Genomic_DNA"/>
</dbReference>
<evidence type="ECO:0000313" key="2">
    <source>
        <dbReference type="Proteomes" id="UP000299102"/>
    </source>
</evidence>
<sequence length="222" mass="25185">MQLSASLWYTGLQHCKSSMVRIRGSNGCCFIERALTVEMVKFVGSYDQLDGIVETYTECIRQACDATSPPKNSKRRLKLPWQSPELRGVEIVCTHQESAHPKHGPQEPVERHLQDYQKNEEKAGGCPTSNRLGTSLDESATLLAETFFPDDRVNTDDLHHTAVRRRTDGDDEPPITSGIYPGWIHLLPGLKFRMLFKYSILVRLRSLMDSRQTHTVRRSSGN</sequence>
<reference evidence="1 2" key="1">
    <citation type="journal article" date="2019" name="Commun. Biol.">
        <title>The bagworm genome reveals a unique fibroin gene that provides high tensile strength.</title>
        <authorList>
            <person name="Kono N."/>
            <person name="Nakamura H."/>
            <person name="Ohtoshi R."/>
            <person name="Tomita M."/>
            <person name="Numata K."/>
            <person name="Arakawa K."/>
        </authorList>
    </citation>
    <scope>NUCLEOTIDE SEQUENCE [LARGE SCALE GENOMIC DNA]</scope>
</reference>
<organism evidence="1 2">
    <name type="scientific">Eumeta variegata</name>
    <name type="common">Bagworm moth</name>
    <name type="synonym">Eumeta japonica</name>
    <dbReference type="NCBI Taxonomy" id="151549"/>
    <lineage>
        <taxon>Eukaryota</taxon>
        <taxon>Metazoa</taxon>
        <taxon>Ecdysozoa</taxon>
        <taxon>Arthropoda</taxon>
        <taxon>Hexapoda</taxon>
        <taxon>Insecta</taxon>
        <taxon>Pterygota</taxon>
        <taxon>Neoptera</taxon>
        <taxon>Endopterygota</taxon>
        <taxon>Lepidoptera</taxon>
        <taxon>Glossata</taxon>
        <taxon>Ditrysia</taxon>
        <taxon>Tineoidea</taxon>
        <taxon>Psychidae</taxon>
        <taxon>Oiketicinae</taxon>
        <taxon>Eumeta</taxon>
    </lineage>
</organism>
<dbReference type="Proteomes" id="UP000299102">
    <property type="component" value="Unassembled WGS sequence"/>
</dbReference>
<evidence type="ECO:0000313" key="1">
    <source>
        <dbReference type="EMBL" id="GBP51265.1"/>
    </source>
</evidence>
<proteinExistence type="predicted"/>
<dbReference type="OrthoDB" id="411871at2759"/>